<organism evidence="4 5">
    <name type="scientific">Hyaloscypha bicolor E</name>
    <dbReference type="NCBI Taxonomy" id="1095630"/>
    <lineage>
        <taxon>Eukaryota</taxon>
        <taxon>Fungi</taxon>
        <taxon>Dikarya</taxon>
        <taxon>Ascomycota</taxon>
        <taxon>Pezizomycotina</taxon>
        <taxon>Leotiomycetes</taxon>
        <taxon>Helotiales</taxon>
        <taxon>Hyaloscyphaceae</taxon>
        <taxon>Hyaloscypha</taxon>
        <taxon>Hyaloscypha bicolor</taxon>
    </lineage>
</organism>
<dbReference type="GO" id="GO:0005634">
    <property type="term" value="C:nucleus"/>
    <property type="evidence" value="ECO:0007669"/>
    <property type="project" value="TreeGrafter"/>
</dbReference>
<dbReference type="PANTHER" id="PTHR43948">
    <property type="entry name" value="DNAJ HOMOLOG SUBFAMILY B"/>
    <property type="match status" value="1"/>
</dbReference>
<evidence type="ECO:0000256" key="1">
    <source>
        <dbReference type="SAM" id="Coils"/>
    </source>
</evidence>
<keyword evidence="5" id="KW-1185">Reference proteome</keyword>
<gene>
    <name evidence="4" type="ORF">K444DRAFT_707919</name>
</gene>
<feature type="domain" description="J" evidence="3">
    <location>
        <begin position="7"/>
        <end position="66"/>
    </location>
</feature>
<name>A0A2J6SL73_9HELO</name>
<protein>
    <recommendedName>
        <fullName evidence="3">J domain-containing protein</fullName>
    </recommendedName>
</protein>
<dbReference type="GeneID" id="36596248"/>
<accession>A0A2J6SL73</accession>
<evidence type="ECO:0000256" key="2">
    <source>
        <dbReference type="SAM" id="MobiDB-lite"/>
    </source>
</evidence>
<feature type="compositionally biased region" description="Polar residues" evidence="2">
    <location>
        <begin position="357"/>
        <end position="376"/>
    </location>
</feature>
<dbReference type="InterPro" id="IPR001623">
    <property type="entry name" value="DnaJ_domain"/>
</dbReference>
<dbReference type="Proteomes" id="UP000235371">
    <property type="component" value="Unassembled WGS sequence"/>
</dbReference>
<reference evidence="4 5" key="1">
    <citation type="submission" date="2016-04" db="EMBL/GenBank/DDBJ databases">
        <title>A degradative enzymes factory behind the ericoid mycorrhizal symbiosis.</title>
        <authorList>
            <consortium name="DOE Joint Genome Institute"/>
            <person name="Martino E."/>
            <person name="Morin E."/>
            <person name="Grelet G."/>
            <person name="Kuo A."/>
            <person name="Kohler A."/>
            <person name="Daghino S."/>
            <person name="Barry K."/>
            <person name="Choi C."/>
            <person name="Cichocki N."/>
            <person name="Clum A."/>
            <person name="Copeland A."/>
            <person name="Hainaut M."/>
            <person name="Haridas S."/>
            <person name="Labutti K."/>
            <person name="Lindquist E."/>
            <person name="Lipzen A."/>
            <person name="Khouja H.-R."/>
            <person name="Murat C."/>
            <person name="Ohm R."/>
            <person name="Olson A."/>
            <person name="Spatafora J."/>
            <person name="Veneault-Fourrey C."/>
            <person name="Henrissat B."/>
            <person name="Grigoriev I."/>
            <person name="Martin F."/>
            <person name="Perotto S."/>
        </authorList>
    </citation>
    <scope>NUCLEOTIDE SEQUENCE [LARGE SCALE GENOMIC DNA]</scope>
    <source>
        <strain evidence="4 5">E</strain>
    </source>
</reference>
<sequence length="465" mass="53249">MAPTFAGLYAILGLDARSKPGPNEIKKAFHATALRLHPDKNPYDSRATAKFQNAVKAYEKLLSTCVNIEEEPEPKVTRSEEPEEEEEHDVPRAMPKRMRNAFKKRTNKEANVKHQVEAGVNNAQKRREEALETRELRDLQARIDSDLKKVLEESLGQEGRALSHPSDIHRRALLLTRKELNKQNRKQRKPTLNVKDPELEDVGVTKADAQEYATKLRAQEQKDEEFRLFELPLNYVHPFHEETEEEMRKNRRPSFFEREEEVNEKSKALADMLCEFWDDRVGEHGSACNEINFEKAFKDLKKSRPARAAHKATRDPDGDEFKAAAVARTRETLESMAKDEATIADYGTPRRPPQEPVPSNDNQSLDDYVLSGSSWGRRNKKSQNEKDEEEASEEDTEEVINSMRTEGPRKLVHEGNNLYRCTGCGTLHFVTEPNVVPKDSMARCCKVQFGKKRSSPGRRGFRGRG</sequence>
<dbReference type="PROSITE" id="PS50076">
    <property type="entry name" value="DNAJ_2"/>
    <property type="match status" value="1"/>
</dbReference>
<evidence type="ECO:0000259" key="3">
    <source>
        <dbReference type="PROSITE" id="PS50076"/>
    </source>
</evidence>
<feature type="compositionally biased region" description="Basic and acidic residues" evidence="2">
    <location>
        <begin position="312"/>
        <end position="341"/>
    </location>
</feature>
<dbReference type="GO" id="GO:0044183">
    <property type="term" value="F:protein folding chaperone"/>
    <property type="evidence" value="ECO:0007669"/>
    <property type="project" value="TreeGrafter"/>
</dbReference>
<dbReference type="GO" id="GO:0051082">
    <property type="term" value="F:unfolded protein binding"/>
    <property type="evidence" value="ECO:0007669"/>
    <property type="project" value="TreeGrafter"/>
</dbReference>
<dbReference type="CDD" id="cd06257">
    <property type="entry name" value="DnaJ"/>
    <property type="match status" value="1"/>
</dbReference>
<evidence type="ECO:0000313" key="5">
    <source>
        <dbReference type="Proteomes" id="UP000235371"/>
    </source>
</evidence>
<dbReference type="InParanoid" id="A0A2J6SL73"/>
<evidence type="ECO:0000313" key="4">
    <source>
        <dbReference type="EMBL" id="PMD51507.1"/>
    </source>
</evidence>
<dbReference type="SUPFAM" id="SSF46565">
    <property type="entry name" value="Chaperone J-domain"/>
    <property type="match status" value="1"/>
</dbReference>
<keyword evidence="1" id="KW-0175">Coiled coil</keyword>
<dbReference type="InterPro" id="IPR036869">
    <property type="entry name" value="J_dom_sf"/>
</dbReference>
<dbReference type="Gene3D" id="1.10.287.110">
    <property type="entry name" value="DnaJ domain"/>
    <property type="match status" value="1"/>
</dbReference>
<feature type="region of interest" description="Disordered" evidence="2">
    <location>
        <begin position="302"/>
        <end position="401"/>
    </location>
</feature>
<dbReference type="OrthoDB" id="10250354at2759"/>
<dbReference type="GO" id="GO:0051087">
    <property type="term" value="F:protein-folding chaperone binding"/>
    <property type="evidence" value="ECO:0007669"/>
    <property type="project" value="TreeGrafter"/>
</dbReference>
<dbReference type="EMBL" id="KZ613912">
    <property type="protein sequence ID" value="PMD51507.1"/>
    <property type="molecule type" value="Genomic_DNA"/>
</dbReference>
<dbReference type="RefSeq" id="XP_024728411.1">
    <property type="nucleotide sequence ID" value="XM_024888172.1"/>
</dbReference>
<feature type="compositionally biased region" description="Acidic residues" evidence="2">
    <location>
        <begin position="386"/>
        <end position="398"/>
    </location>
</feature>
<dbReference type="AlphaFoldDB" id="A0A2J6SL73"/>
<proteinExistence type="predicted"/>
<dbReference type="GO" id="GO:0005737">
    <property type="term" value="C:cytoplasm"/>
    <property type="evidence" value="ECO:0007669"/>
    <property type="project" value="TreeGrafter"/>
</dbReference>
<dbReference type="SMART" id="SM00271">
    <property type="entry name" value="DnaJ"/>
    <property type="match status" value="1"/>
</dbReference>
<feature type="region of interest" description="Disordered" evidence="2">
    <location>
        <begin position="70"/>
        <end position="91"/>
    </location>
</feature>
<dbReference type="Pfam" id="PF00226">
    <property type="entry name" value="DnaJ"/>
    <property type="match status" value="1"/>
</dbReference>
<feature type="coiled-coil region" evidence="1">
    <location>
        <begin position="113"/>
        <end position="142"/>
    </location>
</feature>
<dbReference type="PANTHER" id="PTHR43948:SF10">
    <property type="entry name" value="MRJ, ISOFORM E"/>
    <property type="match status" value="1"/>
</dbReference>